<gene>
    <name evidence="1" type="ORF">L1987_81483</name>
</gene>
<evidence type="ECO:0000313" key="1">
    <source>
        <dbReference type="EMBL" id="KAI3687780.1"/>
    </source>
</evidence>
<sequence length="243" mass="27960">MAEFPATADILEQILLRLDVEDLIRCKSVCKSWLTFISHARFIKTHLNYSYNDDRIKNKYGHRRRTLPRIPGYTTSSSYWPLCCGFGYDSSADDYKVVAGMRKSEYETCFLMLSFKSNVWEVIGEVKYMFCSKVGVLCNGALHWVMYHQNQNTSDGNRNKNAVIVSFDLSQRIFKEIPQPDDDPLYQSLGVGVGRRGWRYKTDMTLGIMVECLCIFPITSIPHHNIWIMNRYNVKGSGNCGST</sequence>
<dbReference type="EMBL" id="CM042044">
    <property type="protein sequence ID" value="KAI3687780.1"/>
    <property type="molecule type" value="Genomic_DNA"/>
</dbReference>
<dbReference type="Proteomes" id="UP001056120">
    <property type="component" value="Linkage Group LG27"/>
</dbReference>
<protein>
    <submittedName>
        <fullName evidence="1">Uncharacterized protein</fullName>
    </submittedName>
</protein>
<proteinExistence type="predicted"/>
<keyword evidence="2" id="KW-1185">Reference proteome</keyword>
<reference evidence="1 2" key="2">
    <citation type="journal article" date="2022" name="Mol. Ecol. Resour.">
        <title>The genomes of chicory, endive, great burdock and yacon provide insights into Asteraceae paleo-polyploidization history and plant inulin production.</title>
        <authorList>
            <person name="Fan W."/>
            <person name="Wang S."/>
            <person name="Wang H."/>
            <person name="Wang A."/>
            <person name="Jiang F."/>
            <person name="Liu H."/>
            <person name="Zhao H."/>
            <person name="Xu D."/>
            <person name="Zhang Y."/>
        </authorList>
    </citation>
    <scope>NUCLEOTIDE SEQUENCE [LARGE SCALE GENOMIC DNA]</scope>
    <source>
        <strain evidence="2">cv. Yunnan</strain>
        <tissue evidence="1">Leaves</tissue>
    </source>
</reference>
<evidence type="ECO:0000313" key="2">
    <source>
        <dbReference type="Proteomes" id="UP001056120"/>
    </source>
</evidence>
<accession>A0ACB8YRT6</accession>
<name>A0ACB8YRT6_9ASTR</name>
<organism evidence="1 2">
    <name type="scientific">Smallanthus sonchifolius</name>
    <dbReference type="NCBI Taxonomy" id="185202"/>
    <lineage>
        <taxon>Eukaryota</taxon>
        <taxon>Viridiplantae</taxon>
        <taxon>Streptophyta</taxon>
        <taxon>Embryophyta</taxon>
        <taxon>Tracheophyta</taxon>
        <taxon>Spermatophyta</taxon>
        <taxon>Magnoliopsida</taxon>
        <taxon>eudicotyledons</taxon>
        <taxon>Gunneridae</taxon>
        <taxon>Pentapetalae</taxon>
        <taxon>asterids</taxon>
        <taxon>campanulids</taxon>
        <taxon>Asterales</taxon>
        <taxon>Asteraceae</taxon>
        <taxon>Asteroideae</taxon>
        <taxon>Heliantheae alliance</taxon>
        <taxon>Millerieae</taxon>
        <taxon>Smallanthus</taxon>
    </lineage>
</organism>
<comment type="caution">
    <text evidence="1">The sequence shown here is derived from an EMBL/GenBank/DDBJ whole genome shotgun (WGS) entry which is preliminary data.</text>
</comment>
<reference evidence="2" key="1">
    <citation type="journal article" date="2022" name="Mol. Ecol. Resour.">
        <title>The genomes of chicory, endive, great burdock and yacon provide insights into Asteraceae palaeo-polyploidization history and plant inulin production.</title>
        <authorList>
            <person name="Fan W."/>
            <person name="Wang S."/>
            <person name="Wang H."/>
            <person name="Wang A."/>
            <person name="Jiang F."/>
            <person name="Liu H."/>
            <person name="Zhao H."/>
            <person name="Xu D."/>
            <person name="Zhang Y."/>
        </authorList>
    </citation>
    <scope>NUCLEOTIDE SEQUENCE [LARGE SCALE GENOMIC DNA]</scope>
    <source>
        <strain evidence="2">cv. Yunnan</strain>
    </source>
</reference>